<dbReference type="STRING" id="554055.A0A2P6VE89"/>
<comment type="catalytic activity">
    <reaction evidence="5">
        <text>a (3R)-hydroxyacyl-[ACP] + NADP(+) = a 3-oxoacyl-[ACP] + NADPH + H(+)</text>
        <dbReference type="Rhea" id="RHEA:17397"/>
        <dbReference type="Rhea" id="RHEA-COMP:9916"/>
        <dbReference type="Rhea" id="RHEA-COMP:9945"/>
        <dbReference type="ChEBI" id="CHEBI:15378"/>
        <dbReference type="ChEBI" id="CHEBI:57783"/>
        <dbReference type="ChEBI" id="CHEBI:58349"/>
        <dbReference type="ChEBI" id="CHEBI:78776"/>
        <dbReference type="ChEBI" id="CHEBI:78827"/>
        <dbReference type="EC" id="1.1.1.100"/>
    </reaction>
</comment>
<dbReference type="GO" id="GO:0032787">
    <property type="term" value="P:monocarboxylic acid metabolic process"/>
    <property type="evidence" value="ECO:0007669"/>
    <property type="project" value="UniProtKB-ARBA"/>
</dbReference>
<proteinExistence type="inferred from homology"/>
<dbReference type="PRINTS" id="PR00081">
    <property type="entry name" value="GDHRDH"/>
</dbReference>
<dbReference type="InterPro" id="IPR002347">
    <property type="entry name" value="SDR_fam"/>
</dbReference>
<keyword evidence="8" id="KW-1185">Reference proteome</keyword>
<name>A0A2P6VE89_9CHLO</name>
<dbReference type="EC" id="1.1.1.100" evidence="3"/>
<evidence type="ECO:0000256" key="1">
    <source>
        <dbReference type="ARBA" id="ARBA00005194"/>
    </source>
</evidence>
<comment type="caution">
    <text evidence="7">The sequence shown here is derived from an EMBL/GenBank/DDBJ whole genome shotgun (WGS) entry which is preliminary data.</text>
</comment>
<reference evidence="7 8" key="1">
    <citation type="journal article" date="2018" name="Plant J.">
        <title>Genome sequences of Chlorella sorokiniana UTEX 1602 and Micractinium conductrix SAG 241.80: implications to maltose excretion by a green alga.</title>
        <authorList>
            <person name="Arriola M.B."/>
            <person name="Velmurugan N."/>
            <person name="Zhang Y."/>
            <person name="Plunkett M.H."/>
            <person name="Hondzo H."/>
            <person name="Barney B.M."/>
        </authorList>
    </citation>
    <scope>NUCLEOTIDE SEQUENCE [LARGE SCALE GENOMIC DNA]</scope>
    <source>
        <strain evidence="7 8">SAG 241.80</strain>
    </source>
</reference>
<dbReference type="Gene3D" id="3.40.50.720">
    <property type="entry name" value="NAD(P)-binding Rossmann-like Domain"/>
    <property type="match status" value="1"/>
</dbReference>
<dbReference type="InterPro" id="IPR020904">
    <property type="entry name" value="Sc_DH/Rdtase_CS"/>
</dbReference>
<comment type="pathway">
    <text evidence="1">Lipid metabolism; fatty acid biosynthesis.</text>
</comment>
<dbReference type="Proteomes" id="UP000239649">
    <property type="component" value="Unassembled WGS sequence"/>
</dbReference>
<dbReference type="InterPro" id="IPR050259">
    <property type="entry name" value="SDR"/>
</dbReference>
<feature type="region of interest" description="Disordered" evidence="6">
    <location>
        <begin position="273"/>
        <end position="294"/>
    </location>
</feature>
<dbReference type="InterPro" id="IPR036291">
    <property type="entry name" value="NAD(P)-bd_dom_sf"/>
</dbReference>
<sequence length="294" mass="30890">MSAIACQAATVTSGRVRAIGAPRPAAALLKAAPLPRCRAAAAPARSEQRPTVAAAATEEKVAVNYIGSEDKAQEVANQVNELGGEAMIVKADMANPEEIERMFKEVVDKWGTVEVLMKPEQWQEVINVNLSGVFYATQAATKVMGKKKKGRIISIASVVGMIGNAGQANYSAAKGGVIALMKTTAREYAGRGIVANSIAPGFIKTDMTAKIEEKYVVEMLKGVPLGRMGEPEEVAGLIRYLALDPSAAYITGQCISINGGMVIEQRKRAVQPSCQPSQPITSVRAASSASLGAS</sequence>
<evidence type="ECO:0000256" key="2">
    <source>
        <dbReference type="ARBA" id="ARBA00006484"/>
    </source>
</evidence>
<gene>
    <name evidence="7" type="ORF">C2E20_4245</name>
</gene>
<dbReference type="Pfam" id="PF13561">
    <property type="entry name" value="adh_short_C2"/>
    <property type="match status" value="1"/>
</dbReference>
<evidence type="ECO:0000313" key="8">
    <source>
        <dbReference type="Proteomes" id="UP000239649"/>
    </source>
</evidence>
<dbReference type="PRINTS" id="PR00080">
    <property type="entry name" value="SDRFAMILY"/>
</dbReference>
<dbReference type="GO" id="GO:0004316">
    <property type="term" value="F:3-oxoacyl-[acyl-carrier-protein] reductase (NADPH) activity"/>
    <property type="evidence" value="ECO:0007669"/>
    <property type="project" value="UniProtKB-EC"/>
</dbReference>
<evidence type="ECO:0000256" key="6">
    <source>
        <dbReference type="SAM" id="MobiDB-lite"/>
    </source>
</evidence>
<evidence type="ECO:0000256" key="4">
    <source>
        <dbReference type="ARBA" id="ARBA00023002"/>
    </source>
</evidence>
<dbReference type="PANTHER" id="PTHR42879">
    <property type="entry name" value="3-OXOACYL-(ACYL-CARRIER-PROTEIN) REDUCTASE"/>
    <property type="match status" value="1"/>
</dbReference>
<evidence type="ECO:0000256" key="5">
    <source>
        <dbReference type="ARBA" id="ARBA00048508"/>
    </source>
</evidence>
<dbReference type="PROSITE" id="PS00061">
    <property type="entry name" value="ADH_SHORT"/>
    <property type="match status" value="1"/>
</dbReference>
<dbReference type="OrthoDB" id="1393670at2759"/>
<accession>A0A2P6VE89</accession>
<dbReference type="PANTHER" id="PTHR42879:SF2">
    <property type="entry name" value="3-OXOACYL-[ACYL-CARRIER-PROTEIN] REDUCTASE FABG"/>
    <property type="match status" value="1"/>
</dbReference>
<dbReference type="FunFam" id="3.40.50.720:FF:000173">
    <property type="entry name" value="3-oxoacyl-[acyl-carrier protein] reductase"/>
    <property type="match status" value="1"/>
</dbReference>
<protein>
    <recommendedName>
        <fullName evidence="3">3-oxoacyl-[acyl-carrier-protein] reductase</fullName>
        <ecNumber evidence="3">1.1.1.100</ecNumber>
    </recommendedName>
</protein>
<dbReference type="SUPFAM" id="SSF51735">
    <property type="entry name" value="NAD(P)-binding Rossmann-fold domains"/>
    <property type="match status" value="1"/>
</dbReference>
<evidence type="ECO:0000256" key="3">
    <source>
        <dbReference type="ARBA" id="ARBA00012948"/>
    </source>
</evidence>
<comment type="similarity">
    <text evidence="2">Belongs to the short-chain dehydrogenases/reductases (SDR) family.</text>
</comment>
<evidence type="ECO:0000313" key="7">
    <source>
        <dbReference type="EMBL" id="PSC72389.1"/>
    </source>
</evidence>
<dbReference type="EMBL" id="LHPF02000010">
    <property type="protein sequence ID" value="PSC72389.1"/>
    <property type="molecule type" value="Genomic_DNA"/>
</dbReference>
<keyword evidence="4" id="KW-0560">Oxidoreductase</keyword>
<organism evidence="7 8">
    <name type="scientific">Micractinium conductrix</name>
    <dbReference type="NCBI Taxonomy" id="554055"/>
    <lineage>
        <taxon>Eukaryota</taxon>
        <taxon>Viridiplantae</taxon>
        <taxon>Chlorophyta</taxon>
        <taxon>core chlorophytes</taxon>
        <taxon>Trebouxiophyceae</taxon>
        <taxon>Chlorellales</taxon>
        <taxon>Chlorellaceae</taxon>
        <taxon>Chlorella clade</taxon>
        <taxon>Micractinium</taxon>
    </lineage>
</organism>
<dbReference type="AlphaFoldDB" id="A0A2P6VE89"/>